<sequence length="113" mass="12831">MARDDYFVLVYKLLKILYLTLKSGKAVTSDELKELSEGIPLDYWEYILKSLYEEGYVTGVISVNTLSGSSIKVTNLQITPKGIEYLQDNSKMQKAAEFVKNLPQWISLIAKFA</sequence>
<dbReference type="Pfam" id="PF09639">
    <property type="entry name" value="YjcQ"/>
    <property type="match status" value="1"/>
</dbReference>
<evidence type="ECO:0000313" key="2">
    <source>
        <dbReference type="Proteomes" id="UP000677218"/>
    </source>
</evidence>
<gene>
    <name evidence="1" type="ORF">LCB40_11300</name>
</gene>
<dbReference type="Gene3D" id="1.10.10.10">
    <property type="entry name" value="Winged helix-like DNA-binding domain superfamily/Winged helix DNA-binding domain"/>
    <property type="match status" value="1"/>
</dbReference>
<name>A0A916QKK0_9LACO</name>
<evidence type="ECO:0008006" key="3">
    <source>
        <dbReference type="Google" id="ProtNLM"/>
    </source>
</evidence>
<keyword evidence="2" id="KW-1185">Reference proteome</keyword>
<evidence type="ECO:0000313" key="1">
    <source>
        <dbReference type="EMBL" id="GFZ27250.1"/>
    </source>
</evidence>
<comment type="caution">
    <text evidence="1">The sequence shown here is derived from an EMBL/GenBank/DDBJ whole genome shotgun (WGS) entry which is preliminary data.</text>
</comment>
<dbReference type="InterPro" id="IPR018597">
    <property type="entry name" value="Phage_Tuc2009_YjcQ"/>
</dbReference>
<proteinExistence type="predicted"/>
<dbReference type="InterPro" id="IPR036388">
    <property type="entry name" value="WH-like_DNA-bd_sf"/>
</dbReference>
<dbReference type="Proteomes" id="UP000677218">
    <property type="component" value="Unassembled WGS sequence"/>
</dbReference>
<dbReference type="SUPFAM" id="SSF46785">
    <property type="entry name" value="Winged helix' DNA-binding domain"/>
    <property type="match status" value="1"/>
</dbReference>
<protein>
    <recommendedName>
        <fullName evidence="3">YjcQ protein</fullName>
    </recommendedName>
</protein>
<dbReference type="RefSeq" id="WP_212780940.1">
    <property type="nucleotide sequence ID" value="NZ_BMAY01000007.1"/>
</dbReference>
<dbReference type="InterPro" id="IPR036390">
    <property type="entry name" value="WH_DNA-bd_sf"/>
</dbReference>
<accession>A0A916QKK0</accession>
<dbReference type="EMBL" id="BMAY01000007">
    <property type="protein sequence ID" value="GFZ27250.1"/>
    <property type="molecule type" value="Genomic_DNA"/>
</dbReference>
<dbReference type="AlphaFoldDB" id="A0A916QKK0"/>
<reference evidence="1" key="1">
    <citation type="submission" date="2020-08" db="EMBL/GenBank/DDBJ databases">
        <title>Taxonomic study for Lactobacillus species isolated from hardwood bark.</title>
        <authorList>
            <person name="Tohno M."/>
            <person name="Tanizawa Y."/>
        </authorList>
    </citation>
    <scope>NUCLEOTIDE SEQUENCE</scope>
    <source>
        <strain evidence="1">B40</strain>
    </source>
</reference>
<organism evidence="1 2">
    <name type="scientific">Lactobacillus corticis</name>
    <dbReference type="NCBI Taxonomy" id="2201249"/>
    <lineage>
        <taxon>Bacteria</taxon>
        <taxon>Bacillati</taxon>
        <taxon>Bacillota</taxon>
        <taxon>Bacilli</taxon>
        <taxon>Lactobacillales</taxon>
        <taxon>Lactobacillaceae</taxon>
        <taxon>Lactobacillus</taxon>
    </lineage>
</organism>